<proteinExistence type="predicted"/>
<sequence>MSSSPFTSFLCRRFFLFRPFKNLELFHSVGVNWLLLVCAQQQHPRTHAFTRASRPAPPSEAYVRWSVSSRDPRGSHAHASPLARLTHSPTCSNVHTQRAPPSHHAPTDGGSATAYNRLSSLWPVLAATQPTKHSHQQFCYLRVSAGSASCAHSRQEHRIVCSTCPDTTYASPAHLHTS</sequence>
<accession>A0A3S5BEE3</accession>
<gene>
    <name evidence="2" type="ORF">PXEA_LOCUS35700</name>
</gene>
<evidence type="ECO:0000313" key="3">
    <source>
        <dbReference type="Proteomes" id="UP000784294"/>
    </source>
</evidence>
<dbReference type="AlphaFoldDB" id="A0A3S5BEE3"/>
<reference evidence="2" key="1">
    <citation type="submission" date="2018-11" db="EMBL/GenBank/DDBJ databases">
        <authorList>
            <consortium name="Pathogen Informatics"/>
        </authorList>
    </citation>
    <scope>NUCLEOTIDE SEQUENCE</scope>
</reference>
<dbReference type="Proteomes" id="UP000784294">
    <property type="component" value="Unassembled WGS sequence"/>
</dbReference>
<protein>
    <submittedName>
        <fullName evidence="2">Uncharacterized protein</fullName>
    </submittedName>
</protein>
<evidence type="ECO:0000313" key="2">
    <source>
        <dbReference type="EMBL" id="VEL42260.1"/>
    </source>
</evidence>
<keyword evidence="3" id="KW-1185">Reference proteome</keyword>
<name>A0A3S5BEE3_9PLAT</name>
<dbReference type="EMBL" id="CAAALY010273451">
    <property type="protein sequence ID" value="VEL42260.1"/>
    <property type="molecule type" value="Genomic_DNA"/>
</dbReference>
<comment type="caution">
    <text evidence="2">The sequence shown here is derived from an EMBL/GenBank/DDBJ whole genome shotgun (WGS) entry which is preliminary data.</text>
</comment>
<organism evidence="2 3">
    <name type="scientific">Protopolystoma xenopodis</name>
    <dbReference type="NCBI Taxonomy" id="117903"/>
    <lineage>
        <taxon>Eukaryota</taxon>
        <taxon>Metazoa</taxon>
        <taxon>Spiralia</taxon>
        <taxon>Lophotrochozoa</taxon>
        <taxon>Platyhelminthes</taxon>
        <taxon>Monogenea</taxon>
        <taxon>Polyopisthocotylea</taxon>
        <taxon>Polystomatidea</taxon>
        <taxon>Polystomatidae</taxon>
        <taxon>Protopolystoma</taxon>
    </lineage>
</organism>
<feature type="region of interest" description="Disordered" evidence="1">
    <location>
        <begin position="89"/>
        <end position="110"/>
    </location>
</feature>
<evidence type="ECO:0000256" key="1">
    <source>
        <dbReference type="SAM" id="MobiDB-lite"/>
    </source>
</evidence>